<dbReference type="Proteomes" id="UP000077628">
    <property type="component" value="Unassembled WGS sequence"/>
</dbReference>
<dbReference type="InterPro" id="IPR029058">
    <property type="entry name" value="AB_hydrolase_fold"/>
</dbReference>
<feature type="domain" description="AB hydrolase-1" evidence="2">
    <location>
        <begin position="18"/>
        <end position="243"/>
    </location>
</feature>
<evidence type="ECO:0000313" key="4">
    <source>
        <dbReference type="Proteomes" id="UP000077628"/>
    </source>
</evidence>
<dbReference type="InterPro" id="IPR000073">
    <property type="entry name" value="AB_hydrolase_1"/>
</dbReference>
<evidence type="ECO:0000256" key="1">
    <source>
        <dbReference type="ARBA" id="ARBA00022801"/>
    </source>
</evidence>
<keyword evidence="1 3" id="KW-0378">Hydrolase</keyword>
<evidence type="ECO:0000313" key="3">
    <source>
        <dbReference type="EMBL" id="OAI29113.1"/>
    </source>
</evidence>
<accession>A0A177PI09</accession>
<dbReference type="GO" id="GO:0016787">
    <property type="term" value="F:hydrolase activity"/>
    <property type="evidence" value="ECO:0007669"/>
    <property type="project" value="UniProtKB-KW"/>
</dbReference>
<dbReference type="EMBL" id="LUUK01000005">
    <property type="protein sequence ID" value="OAI29113.1"/>
    <property type="molecule type" value="Genomic_DNA"/>
</dbReference>
<sequence length="258" mass="28767">MTTLELAYESYGEPGDTPLLLIHGFMASSRNWRTVAKQLARRYHVYVLDMRNHGASPHATLLDYPSMAADLAAFIDNLGLDRVHLLGHSMGGKVAMWLALNQPQRIDRLIVADIAPVGYQHNFDALIDALRAVPVDSIVNRKQAEEALADGIPDLAYRQFLLQNLLLKDGRYQWRIDLDIIRDNAHHIVGFPDAEGRAYSRPVLFIGGGKSRYLDRAAIGRLFPLASVSEIPDTGHWLYVEAPQAFCGLVDDWLAGPD</sequence>
<dbReference type="Gene3D" id="3.40.50.1820">
    <property type="entry name" value="alpha/beta hydrolase"/>
    <property type="match status" value="1"/>
</dbReference>
<organism evidence="3 4">
    <name type="scientific">Methylomonas koyamae</name>
    <dbReference type="NCBI Taxonomy" id="702114"/>
    <lineage>
        <taxon>Bacteria</taxon>
        <taxon>Pseudomonadati</taxon>
        <taxon>Pseudomonadota</taxon>
        <taxon>Gammaproteobacteria</taxon>
        <taxon>Methylococcales</taxon>
        <taxon>Methylococcaceae</taxon>
        <taxon>Methylomonas</taxon>
    </lineage>
</organism>
<dbReference type="AlphaFoldDB" id="A0A177PI09"/>
<reference evidence="4" key="1">
    <citation type="submission" date="2016-03" db="EMBL/GenBank/DDBJ databases">
        <authorList>
            <person name="Heylen K."/>
            <person name="De Vos P."/>
            <person name="Vekeman B."/>
        </authorList>
    </citation>
    <scope>NUCLEOTIDE SEQUENCE [LARGE SCALE GENOMIC DNA]</scope>
    <source>
        <strain evidence="4">R-45383</strain>
    </source>
</reference>
<dbReference type="PANTHER" id="PTHR46118">
    <property type="entry name" value="PROTEIN ABHD11"/>
    <property type="match status" value="1"/>
</dbReference>
<dbReference type="PANTHER" id="PTHR46118:SF4">
    <property type="entry name" value="PROTEIN ABHD11"/>
    <property type="match status" value="1"/>
</dbReference>
<dbReference type="Pfam" id="PF00561">
    <property type="entry name" value="Abhydrolase_1"/>
    <property type="match status" value="1"/>
</dbReference>
<dbReference type="PRINTS" id="PR00111">
    <property type="entry name" value="ABHYDROLASE"/>
</dbReference>
<comment type="caution">
    <text evidence="3">The sequence shown here is derived from an EMBL/GenBank/DDBJ whole genome shotgun (WGS) entry which is preliminary data.</text>
</comment>
<gene>
    <name evidence="3" type="ORF">A1355_17025</name>
</gene>
<proteinExistence type="predicted"/>
<dbReference type="SUPFAM" id="SSF53474">
    <property type="entry name" value="alpha/beta-Hydrolases"/>
    <property type="match status" value="1"/>
</dbReference>
<protein>
    <submittedName>
        <fullName evidence="3">Alpha/beta hydrolase</fullName>
    </submittedName>
</protein>
<name>A0A177PI09_9GAMM</name>
<dbReference type="OrthoDB" id="9808398at2"/>
<keyword evidence="4" id="KW-1185">Reference proteome</keyword>
<evidence type="ECO:0000259" key="2">
    <source>
        <dbReference type="Pfam" id="PF00561"/>
    </source>
</evidence>
<dbReference type="RefSeq" id="WP_064023956.1">
    <property type="nucleotide sequence ID" value="NZ_LUUK01000005.1"/>
</dbReference>
<dbReference type="STRING" id="702114.A1355_17025"/>